<gene>
    <name evidence="2" type="ORF">FGL95_00090</name>
</gene>
<evidence type="ECO:0000256" key="1">
    <source>
        <dbReference type="SAM" id="MobiDB-lite"/>
    </source>
</evidence>
<evidence type="ECO:0000313" key="2">
    <source>
        <dbReference type="EMBL" id="NMN93433.1"/>
    </source>
</evidence>
<proteinExistence type="predicted"/>
<reference evidence="2 3" key="2">
    <citation type="submission" date="2020-06" db="EMBL/GenBank/DDBJ databases">
        <title>Antribacter stalactiti gen. nov., sp. nov., a new member of the family Nacardiaceae isolated from a cave.</title>
        <authorList>
            <person name="Kim I.S."/>
        </authorList>
    </citation>
    <scope>NUCLEOTIDE SEQUENCE [LARGE SCALE GENOMIC DNA]</scope>
    <source>
        <strain evidence="2 3">YC2-7</strain>
    </source>
</reference>
<sequence>MELRDYVDTLQHELAVAAQAGGDEARELAERLATPLESAVRLVLLEALSAAAAEITRDLAPGSVDVRLRGREPSFVVTLPQLSPPAAPPVTEIAVRPAPEADEGAMARINLRLSEDLKGRVEEAARQAGLSVNAWLVRSAAAALEPDGHGQSAGRGVARGGEHFTGWVR</sequence>
<organism evidence="2 3">
    <name type="scientific">Antrihabitans stalactiti</name>
    <dbReference type="NCBI Taxonomy" id="2584121"/>
    <lineage>
        <taxon>Bacteria</taxon>
        <taxon>Bacillati</taxon>
        <taxon>Actinomycetota</taxon>
        <taxon>Actinomycetes</taxon>
        <taxon>Mycobacteriales</taxon>
        <taxon>Nocardiaceae</taxon>
        <taxon>Antrihabitans</taxon>
    </lineage>
</organism>
<evidence type="ECO:0000313" key="3">
    <source>
        <dbReference type="Proteomes" id="UP000535543"/>
    </source>
</evidence>
<feature type="region of interest" description="Disordered" evidence="1">
    <location>
        <begin position="146"/>
        <end position="169"/>
    </location>
</feature>
<dbReference type="EMBL" id="VCQU01000001">
    <property type="protein sequence ID" value="NMN93433.1"/>
    <property type="molecule type" value="Genomic_DNA"/>
</dbReference>
<name>A0A848K443_9NOCA</name>
<dbReference type="SUPFAM" id="SSF47598">
    <property type="entry name" value="Ribbon-helix-helix"/>
    <property type="match status" value="1"/>
</dbReference>
<dbReference type="GO" id="GO:0006355">
    <property type="term" value="P:regulation of DNA-templated transcription"/>
    <property type="evidence" value="ECO:0007669"/>
    <property type="project" value="InterPro"/>
</dbReference>
<dbReference type="Proteomes" id="UP000535543">
    <property type="component" value="Unassembled WGS sequence"/>
</dbReference>
<dbReference type="AlphaFoldDB" id="A0A848K443"/>
<dbReference type="Pfam" id="PF05534">
    <property type="entry name" value="HicB"/>
    <property type="match status" value="1"/>
</dbReference>
<dbReference type="InterPro" id="IPR010985">
    <property type="entry name" value="Ribbon_hlx_hlx"/>
</dbReference>
<reference evidence="2 3" key="1">
    <citation type="submission" date="2019-05" db="EMBL/GenBank/DDBJ databases">
        <authorList>
            <person name="Lee S.D."/>
        </authorList>
    </citation>
    <scope>NUCLEOTIDE SEQUENCE [LARGE SCALE GENOMIC DNA]</scope>
    <source>
        <strain evidence="2 3">YC2-7</strain>
    </source>
</reference>
<dbReference type="Gene3D" id="1.10.1220.10">
    <property type="entry name" value="Met repressor-like"/>
    <property type="match status" value="1"/>
</dbReference>
<comment type="caution">
    <text evidence="2">The sequence shown here is derived from an EMBL/GenBank/DDBJ whole genome shotgun (WGS) entry which is preliminary data.</text>
</comment>
<dbReference type="RefSeq" id="WP_169584153.1">
    <property type="nucleotide sequence ID" value="NZ_VCQU01000001.1"/>
</dbReference>
<dbReference type="InterPro" id="IPR008651">
    <property type="entry name" value="Uncharacterised_HicB"/>
</dbReference>
<dbReference type="InterPro" id="IPR013321">
    <property type="entry name" value="Arc_rbn_hlx_hlx"/>
</dbReference>
<keyword evidence="3" id="KW-1185">Reference proteome</keyword>
<protein>
    <submittedName>
        <fullName evidence="2">Toxin-antitoxin system HicB family antitoxin</fullName>
    </submittedName>
</protein>
<accession>A0A848K443</accession>